<dbReference type="GO" id="GO:0047480">
    <property type="term" value="F:UDP-N-acetylmuramoyl-tripeptide-D-alanyl-D-alanine ligase activity"/>
    <property type="evidence" value="ECO:0007669"/>
    <property type="project" value="UniProtKB-UniRule"/>
</dbReference>
<keyword evidence="3 10" id="KW-0132">Cell division</keyword>
<dbReference type="GO" id="GO:0071555">
    <property type="term" value="P:cell wall organization"/>
    <property type="evidence" value="ECO:0007669"/>
    <property type="project" value="UniProtKB-KW"/>
</dbReference>
<comment type="similarity">
    <text evidence="10">Belongs to the MurCDEF family. MurF subfamily.</text>
</comment>
<dbReference type="HAMAP" id="MF_02019">
    <property type="entry name" value="MurF"/>
    <property type="match status" value="1"/>
</dbReference>
<evidence type="ECO:0000256" key="8">
    <source>
        <dbReference type="ARBA" id="ARBA00023306"/>
    </source>
</evidence>
<proteinExistence type="inferred from homology"/>
<feature type="domain" description="Mur ligase central" evidence="14">
    <location>
        <begin position="93"/>
        <end position="278"/>
    </location>
</feature>
<dbReference type="Pfam" id="PF01225">
    <property type="entry name" value="Mur_ligase"/>
    <property type="match status" value="1"/>
</dbReference>
<dbReference type="PANTHER" id="PTHR43024:SF1">
    <property type="entry name" value="UDP-N-ACETYLMURAMOYL-TRIPEPTIDE--D-ALANYL-D-ALANINE LIGASE"/>
    <property type="match status" value="1"/>
</dbReference>
<dbReference type="EC" id="6.3.2.10" evidence="10 11"/>
<dbReference type="GO" id="GO:0051301">
    <property type="term" value="P:cell division"/>
    <property type="evidence" value="ECO:0007669"/>
    <property type="project" value="UniProtKB-KW"/>
</dbReference>
<dbReference type="SUPFAM" id="SSF53244">
    <property type="entry name" value="MurD-like peptide ligases, peptide-binding domain"/>
    <property type="match status" value="1"/>
</dbReference>
<reference evidence="15 16" key="1">
    <citation type="submission" date="2016-10" db="EMBL/GenBank/DDBJ databases">
        <authorList>
            <person name="de Groot N.N."/>
        </authorList>
    </citation>
    <scope>NUCLEOTIDE SEQUENCE [LARGE SCALE GENOMIC DNA]</scope>
    <source>
        <strain evidence="15 16">CGMCC 1.7005</strain>
    </source>
</reference>
<dbReference type="Pfam" id="PF02875">
    <property type="entry name" value="Mur_ligase_C"/>
    <property type="match status" value="1"/>
</dbReference>
<dbReference type="InterPro" id="IPR051046">
    <property type="entry name" value="MurCDEF_CellWall_CoF430Synth"/>
</dbReference>
<dbReference type="UniPathway" id="UPA00219"/>
<evidence type="ECO:0000256" key="2">
    <source>
        <dbReference type="ARBA" id="ARBA00022598"/>
    </source>
</evidence>
<evidence type="ECO:0000256" key="7">
    <source>
        <dbReference type="ARBA" id="ARBA00022984"/>
    </source>
</evidence>
<dbReference type="Pfam" id="PF08245">
    <property type="entry name" value="Mur_ligase_M"/>
    <property type="match status" value="1"/>
</dbReference>
<dbReference type="Gene3D" id="3.40.1190.10">
    <property type="entry name" value="Mur-like, catalytic domain"/>
    <property type="match status" value="1"/>
</dbReference>
<dbReference type="InterPro" id="IPR013221">
    <property type="entry name" value="Mur_ligase_cen"/>
</dbReference>
<dbReference type="InterPro" id="IPR004101">
    <property type="entry name" value="Mur_ligase_C"/>
</dbReference>
<evidence type="ECO:0000256" key="6">
    <source>
        <dbReference type="ARBA" id="ARBA00022960"/>
    </source>
</evidence>
<evidence type="ECO:0000256" key="11">
    <source>
        <dbReference type="RuleBase" id="RU004136"/>
    </source>
</evidence>
<keyword evidence="5 10" id="KW-0067">ATP-binding</keyword>
<evidence type="ECO:0000259" key="13">
    <source>
        <dbReference type="Pfam" id="PF02875"/>
    </source>
</evidence>
<keyword evidence="4 10" id="KW-0547">Nucleotide-binding</keyword>
<dbReference type="GO" id="GO:0008360">
    <property type="term" value="P:regulation of cell shape"/>
    <property type="evidence" value="ECO:0007669"/>
    <property type="project" value="UniProtKB-KW"/>
</dbReference>
<dbReference type="SUPFAM" id="SSF63418">
    <property type="entry name" value="MurE/MurF N-terminal domain"/>
    <property type="match status" value="1"/>
</dbReference>
<comment type="subcellular location">
    <subcellularLocation>
        <location evidence="10 11">Cytoplasm</location>
    </subcellularLocation>
</comment>
<evidence type="ECO:0000259" key="14">
    <source>
        <dbReference type="Pfam" id="PF08245"/>
    </source>
</evidence>
<keyword evidence="7 10" id="KW-0573">Peptidoglycan synthesis</keyword>
<evidence type="ECO:0000256" key="5">
    <source>
        <dbReference type="ARBA" id="ARBA00022840"/>
    </source>
</evidence>
<evidence type="ECO:0000256" key="10">
    <source>
        <dbReference type="HAMAP-Rule" id="MF_02019"/>
    </source>
</evidence>
<name>A0A1I7AN13_9FLAO</name>
<dbReference type="Proteomes" id="UP000236454">
    <property type="component" value="Unassembled WGS sequence"/>
</dbReference>
<evidence type="ECO:0000259" key="12">
    <source>
        <dbReference type="Pfam" id="PF01225"/>
    </source>
</evidence>
<dbReference type="SUPFAM" id="SSF53623">
    <property type="entry name" value="MurD-like peptide ligases, catalytic domain"/>
    <property type="match status" value="1"/>
</dbReference>
<dbReference type="STRING" id="477690.SAMN05216474_2248"/>
<evidence type="ECO:0000313" key="15">
    <source>
        <dbReference type="EMBL" id="SFT76339.1"/>
    </source>
</evidence>
<comment type="function">
    <text evidence="10 11">Involved in cell wall formation. Catalyzes the final step in the synthesis of UDP-N-acetylmuramoyl-pentapeptide, the precursor of murein.</text>
</comment>
<keyword evidence="2 10" id="KW-0436">Ligase</keyword>
<dbReference type="InterPro" id="IPR035911">
    <property type="entry name" value="MurE/MurF_N"/>
</dbReference>
<protein>
    <recommendedName>
        <fullName evidence="10 11">UDP-N-acetylmuramoyl-tripeptide--D-alanyl-D-alanine ligase</fullName>
        <ecNumber evidence="10 11">6.3.2.10</ecNumber>
    </recommendedName>
    <alternativeName>
        <fullName evidence="10">D-alanyl-D-alanine-adding enzyme</fullName>
    </alternativeName>
</protein>
<dbReference type="InterPro" id="IPR036565">
    <property type="entry name" value="Mur-like_cat_sf"/>
</dbReference>
<dbReference type="EMBL" id="FPAS01000003">
    <property type="protein sequence ID" value="SFT76339.1"/>
    <property type="molecule type" value="Genomic_DNA"/>
</dbReference>
<keyword evidence="1 10" id="KW-0963">Cytoplasm</keyword>
<keyword evidence="6 10" id="KW-0133">Cell shape</keyword>
<feature type="binding site" evidence="10">
    <location>
        <begin position="95"/>
        <end position="101"/>
    </location>
    <ligand>
        <name>ATP</name>
        <dbReference type="ChEBI" id="CHEBI:30616"/>
    </ligand>
</feature>
<evidence type="ECO:0000313" key="16">
    <source>
        <dbReference type="Proteomes" id="UP000236454"/>
    </source>
</evidence>
<sequence length="429" mass="47547">MENLFELFYTCTGVSIDTRKLEKGVMYIALKGENFNGNNYAAQAIENGAKYAIVDEAEFANGKEIFYVENGLKFLQALATNHRRKMGIPVLGITGSNGKTTTKELVYTTLSQKYNAIATEGNLNNHIGVPLTLLKIKEQHEFAVVEMGANKPGDIQELCEIAEPNYGIISNIGRAHLEGFGSLQGVINTKTEMYRYIAKNRKEDSVLFCDFNNDILRDKLPSDLPVVYYNGGDVKGELLGLTPFVEMNYSYDGYTSPQIKTKIIGEYNYLNLLCAAAIGNYFGVNDEAIQAALMNYIPSNNRSQVVQTERDNTLILDAYNANPSSVSSALQSFAKMQSNGKGKVIILGDMLELGEESNVEHQKIVDQVKALGIEAYFVGPIYNALETSIDSFISKEEAVKYLENKELKQKHILLKGSRGIGLETLKEIL</sequence>
<comment type="catalytic activity">
    <reaction evidence="10 11">
        <text>D-alanyl-D-alanine + UDP-N-acetyl-alpha-D-muramoyl-L-alanyl-gamma-D-glutamyl-meso-2,6-diaminopimelate + ATP = UDP-N-acetyl-alpha-D-muramoyl-L-alanyl-gamma-D-glutamyl-meso-2,6-diaminopimeloyl-D-alanyl-D-alanine + ADP + phosphate + H(+)</text>
        <dbReference type="Rhea" id="RHEA:28374"/>
        <dbReference type="ChEBI" id="CHEBI:15378"/>
        <dbReference type="ChEBI" id="CHEBI:30616"/>
        <dbReference type="ChEBI" id="CHEBI:43474"/>
        <dbReference type="ChEBI" id="CHEBI:57822"/>
        <dbReference type="ChEBI" id="CHEBI:61386"/>
        <dbReference type="ChEBI" id="CHEBI:83905"/>
        <dbReference type="ChEBI" id="CHEBI:456216"/>
        <dbReference type="EC" id="6.3.2.10"/>
    </reaction>
</comment>
<dbReference type="GO" id="GO:0009252">
    <property type="term" value="P:peptidoglycan biosynthetic process"/>
    <property type="evidence" value="ECO:0007669"/>
    <property type="project" value="UniProtKB-UniRule"/>
</dbReference>
<dbReference type="AlphaFoldDB" id="A0A1I7AN13"/>
<dbReference type="GO" id="GO:0005737">
    <property type="term" value="C:cytoplasm"/>
    <property type="evidence" value="ECO:0007669"/>
    <property type="project" value="UniProtKB-SubCell"/>
</dbReference>
<dbReference type="GO" id="GO:0008766">
    <property type="term" value="F:UDP-N-acetylmuramoylalanyl-D-glutamyl-2,6-diaminopimelate-D-alanyl-D-alanine ligase activity"/>
    <property type="evidence" value="ECO:0007669"/>
    <property type="project" value="RHEA"/>
</dbReference>
<dbReference type="InterPro" id="IPR000713">
    <property type="entry name" value="Mur_ligase_N"/>
</dbReference>
<dbReference type="NCBIfam" id="TIGR01143">
    <property type="entry name" value="murF"/>
    <property type="match status" value="1"/>
</dbReference>
<keyword evidence="9 10" id="KW-0961">Cell wall biogenesis/degradation</keyword>
<evidence type="ECO:0000256" key="9">
    <source>
        <dbReference type="ARBA" id="ARBA00023316"/>
    </source>
</evidence>
<dbReference type="OrthoDB" id="9801978at2"/>
<dbReference type="Gene3D" id="3.40.1390.10">
    <property type="entry name" value="MurE/MurF, N-terminal domain"/>
    <property type="match status" value="1"/>
</dbReference>
<evidence type="ECO:0000256" key="3">
    <source>
        <dbReference type="ARBA" id="ARBA00022618"/>
    </source>
</evidence>
<dbReference type="InterPro" id="IPR036615">
    <property type="entry name" value="Mur_ligase_C_dom_sf"/>
</dbReference>
<dbReference type="PANTHER" id="PTHR43024">
    <property type="entry name" value="UDP-N-ACETYLMURAMOYL-TRIPEPTIDE--D-ALANYL-D-ALANINE LIGASE"/>
    <property type="match status" value="1"/>
</dbReference>
<keyword evidence="16" id="KW-1185">Reference proteome</keyword>
<dbReference type="RefSeq" id="WP_090249541.1">
    <property type="nucleotide sequence ID" value="NZ_FPAS01000003.1"/>
</dbReference>
<gene>
    <name evidence="10" type="primary">murF</name>
    <name evidence="15" type="ORF">SAMN05216474_2248</name>
</gene>
<dbReference type="InterPro" id="IPR005863">
    <property type="entry name" value="UDP-N-AcMur_synth"/>
</dbReference>
<organism evidence="15 16">
    <name type="scientific">Lishizhenia tianjinensis</name>
    <dbReference type="NCBI Taxonomy" id="477690"/>
    <lineage>
        <taxon>Bacteria</taxon>
        <taxon>Pseudomonadati</taxon>
        <taxon>Bacteroidota</taxon>
        <taxon>Flavobacteriia</taxon>
        <taxon>Flavobacteriales</taxon>
        <taxon>Crocinitomicaceae</taxon>
        <taxon>Lishizhenia</taxon>
    </lineage>
</organism>
<evidence type="ECO:0000256" key="4">
    <source>
        <dbReference type="ARBA" id="ARBA00022741"/>
    </source>
</evidence>
<dbReference type="GO" id="GO:0005524">
    <property type="term" value="F:ATP binding"/>
    <property type="evidence" value="ECO:0007669"/>
    <property type="project" value="UniProtKB-UniRule"/>
</dbReference>
<accession>A0A1I7AN13</accession>
<keyword evidence="8 10" id="KW-0131">Cell cycle</keyword>
<dbReference type="Gene3D" id="3.90.190.20">
    <property type="entry name" value="Mur ligase, C-terminal domain"/>
    <property type="match status" value="1"/>
</dbReference>
<feature type="domain" description="Mur ligase C-terminal" evidence="13">
    <location>
        <begin position="302"/>
        <end position="418"/>
    </location>
</feature>
<comment type="pathway">
    <text evidence="10 11">Cell wall biogenesis; peptidoglycan biosynthesis.</text>
</comment>
<feature type="domain" description="Mur ligase N-terminal catalytic" evidence="12">
    <location>
        <begin position="12"/>
        <end position="65"/>
    </location>
</feature>
<evidence type="ECO:0000256" key="1">
    <source>
        <dbReference type="ARBA" id="ARBA00022490"/>
    </source>
</evidence>